<dbReference type="OrthoDB" id="9784461at2"/>
<dbReference type="SUPFAM" id="SSF52540">
    <property type="entry name" value="P-loop containing nucleoside triphosphate hydrolases"/>
    <property type="match status" value="1"/>
</dbReference>
<evidence type="ECO:0000256" key="3">
    <source>
        <dbReference type="ARBA" id="ARBA00023134"/>
    </source>
</evidence>
<dbReference type="AlphaFoldDB" id="A0A0C1R411"/>
<feature type="binding site" evidence="4">
    <location>
        <begin position="8"/>
        <end position="15"/>
    </location>
    <ligand>
        <name>ATP</name>
        <dbReference type="ChEBI" id="CHEBI:30616"/>
    </ligand>
</feature>
<dbReference type="PIRSF" id="PIRSF005052">
    <property type="entry name" value="P-loopkin"/>
    <property type="match status" value="1"/>
</dbReference>
<evidence type="ECO:0000313" key="7">
    <source>
        <dbReference type="EMBL" id="KIE45236.1"/>
    </source>
</evidence>
<dbReference type="InterPro" id="IPR053931">
    <property type="entry name" value="RapZ_C"/>
</dbReference>
<feature type="binding site" evidence="4">
    <location>
        <begin position="59"/>
        <end position="62"/>
    </location>
    <ligand>
        <name>GTP</name>
        <dbReference type="ChEBI" id="CHEBI:37565"/>
    </ligand>
</feature>
<dbReference type="InterPro" id="IPR053930">
    <property type="entry name" value="RapZ-like_N"/>
</dbReference>
<protein>
    <submittedName>
        <fullName evidence="7">p-loop ATPase family protein</fullName>
    </submittedName>
</protein>
<dbReference type="NCBIfam" id="NF003828">
    <property type="entry name" value="PRK05416.1"/>
    <property type="match status" value="1"/>
</dbReference>
<evidence type="ECO:0000256" key="2">
    <source>
        <dbReference type="ARBA" id="ARBA00022840"/>
    </source>
</evidence>
<evidence type="ECO:0000259" key="6">
    <source>
        <dbReference type="Pfam" id="PF22740"/>
    </source>
</evidence>
<name>A0A0C1R411_9CLOT</name>
<reference evidence="7 8" key="1">
    <citation type="journal article" date="2015" name="Infect. Genet. Evol.">
        <title>Genomic sequences of six botulinum neurotoxin-producing strains representing three clostridial species illustrate the mobility and diversity of botulinum neurotoxin genes.</title>
        <authorList>
            <person name="Smith T.J."/>
            <person name="Hill K.K."/>
            <person name="Xie G."/>
            <person name="Foley B.T."/>
            <person name="Williamson C.H."/>
            <person name="Foster J.T."/>
            <person name="Johnson S.L."/>
            <person name="Chertkov O."/>
            <person name="Teshima H."/>
            <person name="Gibbons H.S."/>
            <person name="Johnsky L.A."/>
            <person name="Karavis M.A."/>
            <person name="Smith L.A."/>
        </authorList>
    </citation>
    <scope>NUCLEOTIDE SEQUENCE [LARGE SCALE GENOMIC DNA]</scope>
    <source>
        <strain evidence="7 8">CDC 2741</strain>
    </source>
</reference>
<feature type="domain" description="RapZ-like N-terminal" evidence="5">
    <location>
        <begin position="1"/>
        <end position="155"/>
    </location>
</feature>
<dbReference type="InterPro" id="IPR027417">
    <property type="entry name" value="P-loop_NTPase"/>
</dbReference>
<dbReference type="PANTHER" id="PTHR30448:SF0">
    <property type="entry name" value="RNASE ADAPTER PROTEIN RAPZ"/>
    <property type="match status" value="1"/>
</dbReference>
<evidence type="ECO:0000259" key="5">
    <source>
        <dbReference type="Pfam" id="PF03668"/>
    </source>
</evidence>
<keyword evidence="3 4" id="KW-0342">GTP-binding</keyword>
<comment type="caution">
    <text evidence="7">The sequence shown here is derived from an EMBL/GenBank/DDBJ whole genome shotgun (WGS) entry which is preliminary data.</text>
</comment>
<feature type="domain" description="RapZ C-terminal" evidence="6">
    <location>
        <begin position="166"/>
        <end position="283"/>
    </location>
</feature>
<evidence type="ECO:0000313" key="8">
    <source>
        <dbReference type="Proteomes" id="UP000031366"/>
    </source>
</evidence>
<dbReference type="InterPro" id="IPR005337">
    <property type="entry name" value="RapZ-like"/>
</dbReference>
<gene>
    <name evidence="7" type="ORF">U732_572</name>
</gene>
<dbReference type="Gene3D" id="3.40.50.300">
    <property type="entry name" value="P-loop containing nucleotide triphosphate hydrolases"/>
    <property type="match status" value="1"/>
</dbReference>
<dbReference type="RefSeq" id="WP_039636496.1">
    <property type="nucleotide sequence ID" value="NZ_AYSO01000020.1"/>
</dbReference>
<dbReference type="Pfam" id="PF22740">
    <property type="entry name" value="PapZ_C"/>
    <property type="match status" value="1"/>
</dbReference>
<dbReference type="GO" id="GO:0005525">
    <property type="term" value="F:GTP binding"/>
    <property type="evidence" value="ECO:0007669"/>
    <property type="project" value="UniProtKB-UniRule"/>
</dbReference>
<dbReference type="Pfam" id="PF03668">
    <property type="entry name" value="RapZ-like_N"/>
    <property type="match status" value="1"/>
</dbReference>
<sequence length="294" mass="33470">MRFVIVTGMSGAGKTQAIRSLEDLGYFCVDNLPPTLIPKFAEACYQTEGKIDKIAVVVDIRGRKFFDDLFDSLQHLNESGYKYEILFLEATDEVIVKRYKESRRKHPLAPEGRVINGITIEKKKLKAIREKANYIINTTKLSNKDLNEEITNIFGEQGQIETQLFINVLSFGFKYGIPVDSDLAFDVRFLPNPYYIPELKPYSGNDRPVRDYVLSKVETEQFVDKLIDMLEFLLPNYKKEGKRQLIISIGCTGGRHRSVAIANKIHEILSHSGYSVTVDHRDVNEDISRGAGKL</sequence>
<dbReference type="STRING" id="29341.RSJ17_05660"/>
<proteinExistence type="inferred from homology"/>
<organism evidence="7 8">
    <name type="scientific">Clostridium argentinense CDC 2741</name>
    <dbReference type="NCBI Taxonomy" id="1418104"/>
    <lineage>
        <taxon>Bacteria</taxon>
        <taxon>Bacillati</taxon>
        <taxon>Bacillota</taxon>
        <taxon>Clostridia</taxon>
        <taxon>Eubacteriales</taxon>
        <taxon>Clostridiaceae</taxon>
        <taxon>Clostridium</taxon>
    </lineage>
</organism>
<dbReference type="Proteomes" id="UP000031366">
    <property type="component" value="Unassembled WGS sequence"/>
</dbReference>
<dbReference type="EMBL" id="AYSO01000020">
    <property type="protein sequence ID" value="KIE45236.1"/>
    <property type="molecule type" value="Genomic_DNA"/>
</dbReference>
<keyword evidence="1 4" id="KW-0547">Nucleotide-binding</keyword>
<evidence type="ECO:0000256" key="4">
    <source>
        <dbReference type="HAMAP-Rule" id="MF_00636"/>
    </source>
</evidence>
<dbReference type="PANTHER" id="PTHR30448">
    <property type="entry name" value="RNASE ADAPTER PROTEIN RAPZ"/>
    <property type="match status" value="1"/>
</dbReference>
<keyword evidence="8" id="KW-1185">Reference proteome</keyword>
<keyword evidence="2 4" id="KW-0067">ATP-binding</keyword>
<dbReference type="HAMAP" id="MF_00636">
    <property type="entry name" value="RapZ_like"/>
    <property type="match status" value="1"/>
</dbReference>
<dbReference type="GO" id="GO:0005524">
    <property type="term" value="F:ATP binding"/>
    <property type="evidence" value="ECO:0007669"/>
    <property type="project" value="UniProtKB-UniRule"/>
</dbReference>
<evidence type="ECO:0000256" key="1">
    <source>
        <dbReference type="ARBA" id="ARBA00022741"/>
    </source>
</evidence>
<accession>A0A0C1R411</accession>